<reference evidence="2 3" key="1">
    <citation type="journal article" date="2018" name="Front. Plant Sci.">
        <title>Red Clover (Trifolium pratense) and Zigzag Clover (T. medium) - A Picture of Genomic Similarities and Differences.</title>
        <authorList>
            <person name="Dluhosova J."/>
            <person name="Istvanek J."/>
            <person name="Nedelnik J."/>
            <person name="Repkova J."/>
        </authorList>
    </citation>
    <scope>NUCLEOTIDE SEQUENCE [LARGE SCALE GENOMIC DNA]</scope>
    <source>
        <strain evidence="3">cv. 10/8</strain>
        <tissue evidence="2">Leaf</tissue>
    </source>
</reference>
<dbReference type="AlphaFoldDB" id="A0A392V0G3"/>
<proteinExistence type="predicted"/>
<dbReference type="EMBL" id="LXQA011027706">
    <property type="protein sequence ID" value="MCI81794.1"/>
    <property type="molecule type" value="Genomic_DNA"/>
</dbReference>
<comment type="caution">
    <text evidence="2">The sequence shown here is derived from an EMBL/GenBank/DDBJ whole genome shotgun (WGS) entry which is preliminary data.</text>
</comment>
<protein>
    <submittedName>
        <fullName evidence="2">Uncharacterized protein</fullName>
    </submittedName>
</protein>
<feature type="region of interest" description="Disordered" evidence="1">
    <location>
        <begin position="1"/>
        <end position="51"/>
    </location>
</feature>
<evidence type="ECO:0000313" key="3">
    <source>
        <dbReference type="Proteomes" id="UP000265520"/>
    </source>
</evidence>
<accession>A0A392V0G3</accession>
<dbReference type="Proteomes" id="UP000265520">
    <property type="component" value="Unassembled WGS sequence"/>
</dbReference>
<organism evidence="2 3">
    <name type="scientific">Trifolium medium</name>
    <dbReference type="NCBI Taxonomy" id="97028"/>
    <lineage>
        <taxon>Eukaryota</taxon>
        <taxon>Viridiplantae</taxon>
        <taxon>Streptophyta</taxon>
        <taxon>Embryophyta</taxon>
        <taxon>Tracheophyta</taxon>
        <taxon>Spermatophyta</taxon>
        <taxon>Magnoliopsida</taxon>
        <taxon>eudicotyledons</taxon>
        <taxon>Gunneridae</taxon>
        <taxon>Pentapetalae</taxon>
        <taxon>rosids</taxon>
        <taxon>fabids</taxon>
        <taxon>Fabales</taxon>
        <taxon>Fabaceae</taxon>
        <taxon>Papilionoideae</taxon>
        <taxon>50 kb inversion clade</taxon>
        <taxon>NPAAA clade</taxon>
        <taxon>Hologalegina</taxon>
        <taxon>IRL clade</taxon>
        <taxon>Trifolieae</taxon>
        <taxon>Trifolium</taxon>
    </lineage>
</organism>
<keyword evidence="3" id="KW-1185">Reference proteome</keyword>
<feature type="compositionally biased region" description="Basic and acidic residues" evidence="1">
    <location>
        <begin position="1"/>
        <end position="19"/>
    </location>
</feature>
<evidence type="ECO:0000313" key="2">
    <source>
        <dbReference type="EMBL" id="MCI81794.1"/>
    </source>
</evidence>
<feature type="non-terminal residue" evidence="2">
    <location>
        <position position="1"/>
    </location>
</feature>
<sequence>AATESDGKPKFPRFSERKRQTAGNSENSWLERKKATSAMLARWQPRWASKP</sequence>
<name>A0A392V0G3_9FABA</name>
<evidence type="ECO:0000256" key="1">
    <source>
        <dbReference type="SAM" id="MobiDB-lite"/>
    </source>
</evidence>